<organism evidence="1 2">
    <name type="scientific">Macrococcoides canis</name>
    <dbReference type="NCBI Taxonomy" id="1855823"/>
    <lineage>
        <taxon>Bacteria</taxon>
        <taxon>Bacillati</taxon>
        <taxon>Bacillota</taxon>
        <taxon>Bacilli</taxon>
        <taxon>Bacillales</taxon>
        <taxon>Staphylococcaceae</taxon>
        <taxon>Macrococcoides</taxon>
    </lineage>
</organism>
<keyword evidence="2" id="KW-1185">Reference proteome</keyword>
<evidence type="ECO:0000313" key="1">
    <source>
        <dbReference type="EMBL" id="ARQ07779.1"/>
    </source>
</evidence>
<gene>
    <name evidence="1" type="ORF">MCCS_21900</name>
</gene>
<dbReference type="Proteomes" id="UP000194154">
    <property type="component" value="Chromosome"/>
</dbReference>
<dbReference type="RefSeq" id="WP_086043311.1">
    <property type="nucleotide sequence ID" value="NZ_CBCRZA010000016.1"/>
</dbReference>
<sequence>MTKNNYLVISLAALFINIIVISTMTILQFIIGLVNEIVDFKYGADGLNHLLEHNNIFFSYVSLIPIALAAISLLALYEYRNFDNKKTT</sequence>
<protein>
    <submittedName>
        <fullName evidence="1">Uncharacterized protein</fullName>
    </submittedName>
</protein>
<reference evidence="1 2" key="1">
    <citation type="journal article" date="2017" name="Int. J. Syst. Evol. Microbiol.">
        <title>Macrococcus canis sp. nov., a skin bacterium associated with infections in dogs.</title>
        <authorList>
            <person name="Gobeli Brawand S."/>
            <person name="Cotting K."/>
            <person name="Gomez-Sanz E."/>
            <person name="Collaud A."/>
            <person name="Thomann A."/>
            <person name="Brodard I."/>
            <person name="Rodriguez-Campos S."/>
            <person name="Strauss C."/>
            <person name="Perreten V."/>
        </authorList>
    </citation>
    <scope>NUCLEOTIDE SEQUENCE [LARGE SCALE GENOMIC DNA]</scope>
    <source>
        <strain evidence="1 2">KM45013</strain>
    </source>
</reference>
<dbReference type="AlphaFoldDB" id="A0A1W7ADU2"/>
<accession>A0A1W7ADU2</accession>
<proteinExistence type="predicted"/>
<dbReference type="KEGG" id="mcak:MCCS_21900"/>
<dbReference type="STRING" id="1855823.MCCS_21900"/>
<dbReference type="EMBL" id="CP021059">
    <property type="protein sequence ID" value="ARQ07779.1"/>
    <property type="molecule type" value="Genomic_DNA"/>
</dbReference>
<evidence type="ECO:0000313" key="2">
    <source>
        <dbReference type="Proteomes" id="UP000194154"/>
    </source>
</evidence>
<name>A0A1W7ADU2_9STAP</name>
<dbReference type="GeneID" id="35296272"/>